<organism evidence="9 10">
    <name type="scientific">Massilia cellulosiltytica</name>
    <dbReference type="NCBI Taxonomy" id="2683234"/>
    <lineage>
        <taxon>Bacteria</taxon>
        <taxon>Pseudomonadati</taxon>
        <taxon>Pseudomonadota</taxon>
        <taxon>Betaproteobacteria</taxon>
        <taxon>Burkholderiales</taxon>
        <taxon>Oxalobacteraceae</taxon>
        <taxon>Telluria group</taxon>
        <taxon>Massilia</taxon>
    </lineage>
</organism>
<dbReference type="EMBL" id="WSES01000001">
    <property type="protein sequence ID" value="MVW58907.1"/>
    <property type="molecule type" value="Genomic_DNA"/>
</dbReference>
<evidence type="ECO:0000313" key="9">
    <source>
        <dbReference type="EMBL" id="MVW58907.1"/>
    </source>
</evidence>
<proteinExistence type="inferred from homology"/>
<gene>
    <name evidence="9" type="ORF">GPY61_03090</name>
</gene>
<comment type="subcellular location">
    <subcellularLocation>
        <location evidence="1">Membrane</location>
        <topology evidence="1">Multi-pass membrane protein</topology>
    </subcellularLocation>
</comment>
<evidence type="ECO:0000313" key="10">
    <source>
        <dbReference type="Proteomes" id="UP000443353"/>
    </source>
</evidence>
<evidence type="ECO:0000256" key="6">
    <source>
        <dbReference type="SAM" id="MobiDB-lite"/>
    </source>
</evidence>
<dbReference type="GO" id="GO:0000271">
    <property type="term" value="P:polysaccharide biosynthetic process"/>
    <property type="evidence" value="ECO:0007669"/>
    <property type="project" value="InterPro"/>
</dbReference>
<accession>A0A7X3K604</accession>
<feature type="transmembrane region" description="Helical" evidence="7">
    <location>
        <begin position="132"/>
        <end position="152"/>
    </location>
</feature>
<dbReference type="GO" id="GO:0005886">
    <property type="term" value="C:plasma membrane"/>
    <property type="evidence" value="ECO:0007669"/>
    <property type="project" value="TreeGrafter"/>
</dbReference>
<feature type="transmembrane region" description="Helical" evidence="7">
    <location>
        <begin position="72"/>
        <end position="90"/>
    </location>
</feature>
<evidence type="ECO:0000256" key="7">
    <source>
        <dbReference type="SAM" id="Phobius"/>
    </source>
</evidence>
<keyword evidence="10" id="KW-1185">Reference proteome</keyword>
<evidence type="ECO:0000256" key="1">
    <source>
        <dbReference type="ARBA" id="ARBA00004141"/>
    </source>
</evidence>
<dbReference type="Pfam" id="PF04138">
    <property type="entry name" value="GtrA_DPMS_TM"/>
    <property type="match status" value="1"/>
</dbReference>
<name>A0A7X3K604_9BURK</name>
<dbReference type="Proteomes" id="UP000443353">
    <property type="component" value="Unassembled WGS sequence"/>
</dbReference>
<dbReference type="PANTHER" id="PTHR38459">
    <property type="entry name" value="PROPHAGE BACTOPRENOL-LINKED GLUCOSE TRANSLOCASE HOMOLOG"/>
    <property type="match status" value="1"/>
</dbReference>
<dbReference type="InterPro" id="IPR051401">
    <property type="entry name" value="GtrA_CellWall_Glycosyl"/>
</dbReference>
<sequence>MRPRARHRHPWPARDEAPGLPDRAVGRGHAREKGLKQFFRFCLVGALGFVTDFGVLYAVVKGLGLGPTSGRIVSFLVAATVTWKVNRHFTFVKQDAGSVREWLQYLTFTGVGGFINVAVYQTWLWFTDHSTLNLFLGVVAGSAVALMFNFVISKRAVFAERRAVQ</sequence>
<dbReference type="InterPro" id="IPR007267">
    <property type="entry name" value="GtrA_DPMS_TM"/>
</dbReference>
<feature type="region of interest" description="Disordered" evidence="6">
    <location>
        <begin position="1"/>
        <end position="23"/>
    </location>
</feature>
<reference evidence="9 10" key="1">
    <citation type="submission" date="2019-12" db="EMBL/GenBank/DDBJ databases">
        <authorList>
            <person name="Li C."/>
            <person name="Zhao J."/>
        </authorList>
    </citation>
    <scope>NUCLEOTIDE SEQUENCE [LARGE SCALE GENOMIC DNA]</scope>
    <source>
        <strain evidence="9 10">NEAU-DD11</strain>
    </source>
</reference>
<dbReference type="AlphaFoldDB" id="A0A7X3K604"/>
<keyword evidence="5 7" id="KW-0472">Membrane</keyword>
<keyword evidence="4 7" id="KW-1133">Transmembrane helix</keyword>
<evidence type="ECO:0000256" key="4">
    <source>
        <dbReference type="ARBA" id="ARBA00022989"/>
    </source>
</evidence>
<evidence type="ECO:0000256" key="5">
    <source>
        <dbReference type="ARBA" id="ARBA00023136"/>
    </source>
</evidence>
<comment type="caution">
    <text evidence="9">The sequence shown here is derived from an EMBL/GenBank/DDBJ whole genome shotgun (WGS) entry which is preliminary data.</text>
</comment>
<protein>
    <submittedName>
        <fullName evidence="9">GtrA family protein</fullName>
    </submittedName>
</protein>
<keyword evidence="3 7" id="KW-0812">Transmembrane</keyword>
<feature type="transmembrane region" description="Helical" evidence="7">
    <location>
        <begin position="102"/>
        <end position="126"/>
    </location>
</feature>
<evidence type="ECO:0000256" key="3">
    <source>
        <dbReference type="ARBA" id="ARBA00022692"/>
    </source>
</evidence>
<feature type="transmembrane region" description="Helical" evidence="7">
    <location>
        <begin position="38"/>
        <end position="60"/>
    </location>
</feature>
<evidence type="ECO:0000256" key="2">
    <source>
        <dbReference type="ARBA" id="ARBA00009399"/>
    </source>
</evidence>
<feature type="compositionally biased region" description="Basic residues" evidence="6">
    <location>
        <begin position="1"/>
        <end position="11"/>
    </location>
</feature>
<comment type="similarity">
    <text evidence="2">Belongs to the GtrA family.</text>
</comment>
<dbReference type="PANTHER" id="PTHR38459:SF1">
    <property type="entry name" value="PROPHAGE BACTOPRENOL-LINKED GLUCOSE TRANSLOCASE HOMOLOG"/>
    <property type="match status" value="1"/>
</dbReference>
<feature type="domain" description="GtrA/DPMS transmembrane" evidence="8">
    <location>
        <begin position="40"/>
        <end position="158"/>
    </location>
</feature>
<evidence type="ECO:0000259" key="8">
    <source>
        <dbReference type="Pfam" id="PF04138"/>
    </source>
</evidence>